<dbReference type="EMBL" id="JPSL02000040">
    <property type="protein sequence ID" value="KGQ21144.1"/>
    <property type="molecule type" value="Genomic_DNA"/>
</dbReference>
<name>A0A0A2X7G5_THEFI</name>
<dbReference type="GO" id="GO:0003677">
    <property type="term" value="F:DNA binding"/>
    <property type="evidence" value="ECO:0007669"/>
    <property type="project" value="InterPro"/>
</dbReference>
<dbReference type="AlphaFoldDB" id="A0A0A2X7G5"/>
<organism evidence="2 3">
    <name type="scientific">Thermus filiformis</name>
    <dbReference type="NCBI Taxonomy" id="276"/>
    <lineage>
        <taxon>Bacteria</taxon>
        <taxon>Thermotogati</taxon>
        <taxon>Deinococcota</taxon>
        <taxon>Deinococci</taxon>
        <taxon>Thermales</taxon>
        <taxon>Thermaceae</taxon>
        <taxon>Thermus</taxon>
    </lineage>
</organism>
<evidence type="ECO:0000313" key="3">
    <source>
        <dbReference type="Proteomes" id="UP000030364"/>
    </source>
</evidence>
<dbReference type="Proteomes" id="UP000030364">
    <property type="component" value="Unassembled WGS sequence"/>
</dbReference>
<dbReference type="PATRIC" id="fig|276.5.peg.2058"/>
<comment type="caution">
    <text evidence="2">The sequence shown here is derived from an EMBL/GenBank/DDBJ whole genome shotgun (WGS) entry which is preliminary data.</text>
</comment>
<protein>
    <submittedName>
        <fullName evidence="2">Restriction endonuclease subunit R</fullName>
    </submittedName>
</protein>
<accession>A0A0A2X7G5</accession>
<keyword evidence="3" id="KW-1185">Reference proteome</keyword>
<keyword evidence="2" id="KW-0255">Endonuclease</keyword>
<dbReference type="InterPro" id="IPR006935">
    <property type="entry name" value="Helicase/UvrB_N"/>
</dbReference>
<feature type="domain" description="Helicase/UvrB N-terminal" evidence="1">
    <location>
        <begin position="118"/>
        <end position="277"/>
    </location>
</feature>
<dbReference type="InterPro" id="IPR027417">
    <property type="entry name" value="P-loop_NTPase"/>
</dbReference>
<keyword evidence="2" id="KW-0540">Nuclease</keyword>
<dbReference type="REBASE" id="114540">
    <property type="entry name" value="Tfi43280ORF11675P"/>
</dbReference>
<dbReference type="GO" id="GO:0016787">
    <property type="term" value="F:hydrolase activity"/>
    <property type="evidence" value="ECO:0007669"/>
    <property type="project" value="InterPro"/>
</dbReference>
<dbReference type="GO" id="GO:0005524">
    <property type="term" value="F:ATP binding"/>
    <property type="evidence" value="ECO:0007669"/>
    <property type="project" value="InterPro"/>
</dbReference>
<keyword evidence="2" id="KW-0378">Hydrolase</keyword>
<sequence>MRILQDMLEALPFADLPPAWQDHDLKSFSPTKRLWDYQQEALQYALKALWKYYEDLRDYGEGEGLEADQARKEALWRWYQEGGLRENLDLRIDKADIRQLLQEYYPLEGDRLPYRHLINRMGFWMATGSGKSLVIVKLLEVLWNLIRRGEIPPHPVMLLTARDDLLAQLRAHVEEFNAGRTDFRIRLADLREYPREAQMLLSPAGEKEFTVYLYRSDNLSDEQKERILDFRNYKNRGRWYVLLDEAHKGDREDSKRQHIYSILSRNGFLFNFSATFTDPRDILTTVYNFNLSEFVRRGYGKHIAILREENRAFREGEDFTGEEKQRIVLKALLLLAYVRKVQESLPRDRKAYHRPLMLVLVNSVNTEDSDLELFFRELERIGRGDLSGEAWDRAREELWRELEEGLEWVFEGERFRADRVLFEGIGPGELLRLVYNAPAPGGIEVLLRPSNRQEMAFKLKSAAEPFALIKIGDISGWLKDKLEGYEVIEGYEDEGFFKSLSEEGSPINLLMGSRTFYEGWDSNRPNVITYINIGTGTDARKFILQSVGRGVRIEPLPGKRRRLLSLYNAKEVGSEEFEALRRQAEALETLFILGTNRKALETVIQELDQQKTREGEHELALEVDPEVKEEVLLVPVYKDAERPLLERRGLRKFEISEGELRTLDEYVKYLGDPRLLVARHGASPQEVALLLRCLENKAECFNTQSHRRYGRMELLLSRLFAYFRLSPKEAEGVKELEEEIRHFRRIKVFLQDITPLKERIQRVLEAPQRREEMRALYDQGKLPFEEMLKQAQNLREEASLTHNGHTLRIKRVTRHYYVPVLLSESERIDWINHVIRHPSEVRFLNALEEYLNRPQNLFGGLDWWAFSKVDETLDEVYVPYYDPLSNAIRRFLPDFVFWLKKGNRYAIVFVDPKGIAHTGYQYKVDGFKEIYEESGKPREFPYKGLAVTVHLLLYTEDRGQAPQGYREYWADSPEAIPKVLLKEEQARAVS</sequence>
<dbReference type="OrthoDB" id="9804145at2"/>
<dbReference type="Pfam" id="PF04851">
    <property type="entry name" value="ResIII"/>
    <property type="match status" value="1"/>
</dbReference>
<dbReference type="Gene3D" id="3.40.50.300">
    <property type="entry name" value="P-loop containing nucleotide triphosphate hydrolases"/>
    <property type="match status" value="1"/>
</dbReference>
<gene>
    <name evidence="2" type="ORF">THFILI_11675</name>
</gene>
<dbReference type="GO" id="GO:0004519">
    <property type="term" value="F:endonuclease activity"/>
    <property type="evidence" value="ECO:0007669"/>
    <property type="project" value="UniProtKB-KW"/>
</dbReference>
<dbReference type="STRING" id="276.THFILI_11675"/>
<reference evidence="2 3" key="1">
    <citation type="journal article" date="2015" name="Genome Announc.">
        <title>Draft Genome Sequence of the Thermophile Thermus filiformis ATCC 43280, Producer of Carotenoid-(Di)glucoside-Branched Fatty Acid (Di)esters and Source of Hyperthermostable Enzymes of Biotechnological Interest.</title>
        <authorList>
            <person name="Mandelli F."/>
            <person name="Oliveira Ramires B."/>
            <person name="Couger M.B."/>
            <person name="Paixao D.A."/>
            <person name="Camilo C.M."/>
            <person name="Polikarpov I."/>
            <person name="Prade R."/>
            <person name="Riano-Pachon D.M."/>
            <person name="Squina F.M."/>
        </authorList>
    </citation>
    <scope>NUCLEOTIDE SEQUENCE [LARGE SCALE GENOMIC DNA]</scope>
    <source>
        <strain evidence="2 3">ATCC 43280</strain>
    </source>
</reference>
<dbReference type="SUPFAM" id="SSF52540">
    <property type="entry name" value="P-loop containing nucleoside triphosphate hydrolases"/>
    <property type="match status" value="1"/>
</dbReference>
<proteinExistence type="predicted"/>
<evidence type="ECO:0000259" key="1">
    <source>
        <dbReference type="Pfam" id="PF04851"/>
    </source>
</evidence>
<evidence type="ECO:0000313" key="2">
    <source>
        <dbReference type="EMBL" id="KGQ21144.1"/>
    </source>
</evidence>